<sequence>MASSSCSLVCNQPPLSPAKNPTPTILILRTAGLILHPPPPLRSILSSNYKPISVKQSLSPLRASQSHHQEYVYPDPIPEFADAETRKFKSELFKKLSKDRDNFGNDLDAVVGVCVEGKGLLRKWIQLSGKLSLQVFSNFLHSEYGGPGTLLVEPFTDMFVALKEKKLPGAPVAARASLLWAQSYVDHDWEVWNSMSPK</sequence>
<dbReference type="PANTHER" id="PTHR35987:SF3">
    <property type="entry name" value="PROTEIN PLASTID REDOX INSENSITIVE 2-LIKE ISOFORM X1"/>
    <property type="match status" value="1"/>
</dbReference>
<organism evidence="1 2">
    <name type="scientific">Hibiscus sabdariffa</name>
    <name type="common">roselle</name>
    <dbReference type="NCBI Taxonomy" id="183260"/>
    <lineage>
        <taxon>Eukaryota</taxon>
        <taxon>Viridiplantae</taxon>
        <taxon>Streptophyta</taxon>
        <taxon>Embryophyta</taxon>
        <taxon>Tracheophyta</taxon>
        <taxon>Spermatophyta</taxon>
        <taxon>Magnoliopsida</taxon>
        <taxon>eudicotyledons</taxon>
        <taxon>Gunneridae</taxon>
        <taxon>Pentapetalae</taxon>
        <taxon>rosids</taxon>
        <taxon>malvids</taxon>
        <taxon>Malvales</taxon>
        <taxon>Malvaceae</taxon>
        <taxon>Malvoideae</taxon>
        <taxon>Hibiscus</taxon>
    </lineage>
</organism>
<evidence type="ECO:0000313" key="1">
    <source>
        <dbReference type="EMBL" id="KAK8579447.1"/>
    </source>
</evidence>
<comment type="caution">
    <text evidence="1">The sequence shown here is derived from an EMBL/GenBank/DDBJ whole genome shotgun (WGS) entry which is preliminary data.</text>
</comment>
<dbReference type="InterPro" id="IPR039349">
    <property type="entry name" value="PRIN2"/>
</dbReference>
<protein>
    <submittedName>
        <fullName evidence="1">Uncharacterized protein</fullName>
    </submittedName>
</protein>
<proteinExistence type="predicted"/>
<evidence type="ECO:0000313" key="2">
    <source>
        <dbReference type="Proteomes" id="UP001472677"/>
    </source>
</evidence>
<gene>
    <name evidence="1" type="ORF">V6N12_069772</name>
</gene>
<dbReference type="PANTHER" id="PTHR35987">
    <property type="entry name" value="PROTEIN PLASTID REDOX INSENSITIVE 2, CHLOROPLASTIC-RELATED"/>
    <property type="match status" value="1"/>
</dbReference>
<dbReference type="Proteomes" id="UP001472677">
    <property type="component" value="Unassembled WGS sequence"/>
</dbReference>
<name>A0ABR2FET5_9ROSI</name>
<accession>A0ABR2FET5</accession>
<keyword evidence="2" id="KW-1185">Reference proteome</keyword>
<dbReference type="EMBL" id="JBBPBM010000006">
    <property type="protein sequence ID" value="KAK8579447.1"/>
    <property type="molecule type" value="Genomic_DNA"/>
</dbReference>
<reference evidence="1 2" key="1">
    <citation type="journal article" date="2024" name="G3 (Bethesda)">
        <title>Genome assembly of Hibiscus sabdariffa L. provides insights into metabolisms of medicinal natural products.</title>
        <authorList>
            <person name="Kim T."/>
        </authorList>
    </citation>
    <scope>NUCLEOTIDE SEQUENCE [LARGE SCALE GENOMIC DNA]</scope>
    <source>
        <strain evidence="1">TK-2024</strain>
        <tissue evidence="1">Old leaves</tissue>
    </source>
</reference>